<comment type="subcellular location">
    <subcellularLocation>
        <location evidence="1">Cell membrane</location>
        <topology evidence="1">Multi-pass membrane protein</topology>
    </subcellularLocation>
</comment>
<keyword evidence="2" id="KW-1003">Cell membrane</keyword>
<dbReference type="RefSeq" id="WP_094920305.1">
    <property type="nucleotide sequence ID" value="NZ_NPIA01000001.1"/>
</dbReference>
<accession>A0A263BWC9</accession>
<organism evidence="8 9">
    <name type="scientific">Lottiidibacillus patelloidae</name>
    <dbReference type="NCBI Taxonomy" id="2670334"/>
    <lineage>
        <taxon>Bacteria</taxon>
        <taxon>Bacillati</taxon>
        <taxon>Bacillota</taxon>
        <taxon>Bacilli</taxon>
        <taxon>Bacillales</taxon>
        <taxon>Bacillaceae</taxon>
        <taxon>Lottiidibacillus</taxon>
    </lineage>
</organism>
<evidence type="ECO:0000313" key="9">
    <source>
        <dbReference type="Proteomes" id="UP000217083"/>
    </source>
</evidence>
<evidence type="ECO:0000256" key="5">
    <source>
        <dbReference type="ARBA" id="ARBA00023136"/>
    </source>
</evidence>
<dbReference type="Proteomes" id="UP000217083">
    <property type="component" value="Unassembled WGS sequence"/>
</dbReference>
<dbReference type="EMBL" id="NPIA01000001">
    <property type="protein sequence ID" value="OZM58043.1"/>
    <property type="molecule type" value="Genomic_DNA"/>
</dbReference>
<feature type="transmembrane region" description="Helical" evidence="6">
    <location>
        <begin position="55"/>
        <end position="75"/>
    </location>
</feature>
<dbReference type="AlphaFoldDB" id="A0A263BWC9"/>
<keyword evidence="4 6" id="KW-1133">Transmembrane helix</keyword>
<feature type="transmembrane region" description="Helical" evidence="6">
    <location>
        <begin position="21"/>
        <end position="43"/>
    </location>
</feature>
<evidence type="ECO:0000256" key="6">
    <source>
        <dbReference type="SAM" id="Phobius"/>
    </source>
</evidence>
<dbReference type="GO" id="GO:0005886">
    <property type="term" value="C:plasma membrane"/>
    <property type="evidence" value="ECO:0007669"/>
    <property type="project" value="UniProtKB-SubCell"/>
</dbReference>
<dbReference type="InterPro" id="IPR003807">
    <property type="entry name" value="DUF202"/>
</dbReference>
<dbReference type="Pfam" id="PF02656">
    <property type="entry name" value="DUF202"/>
    <property type="match status" value="1"/>
</dbReference>
<evidence type="ECO:0000256" key="1">
    <source>
        <dbReference type="ARBA" id="ARBA00004651"/>
    </source>
</evidence>
<reference evidence="8 9" key="2">
    <citation type="submission" date="2017-09" db="EMBL/GenBank/DDBJ databases">
        <title>Bacillus patelloidae sp. nov., isolated from the intestinal tract of a marine limpet.</title>
        <authorList>
            <person name="Liu R."/>
            <person name="Dong C."/>
            <person name="Shao Z."/>
        </authorList>
    </citation>
    <scope>NUCLEOTIDE SEQUENCE [LARGE SCALE GENOMIC DNA]</scope>
    <source>
        <strain evidence="8 9">SA5d-4</strain>
    </source>
</reference>
<name>A0A263BWC9_9BACI</name>
<evidence type="ECO:0000256" key="2">
    <source>
        <dbReference type="ARBA" id="ARBA00022475"/>
    </source>
</evidence>
<evidence type="ECO:0000256" key="4">
    <source>
        <dbReference type="ARBA" id="ARBA00022989"/>
    </source>
</evidence>
<keyword evidence="9" id="KW-1185">Reference proteome</keyword>
<dbReference type="InterPro" id="IPR052053">
    <property type="entry name" value="IM_YidH-like"/>
</dbReference>
<dbReference type="PANTHER" id="PTHR34187">
    <property type="entry name" value="FGR18P"/>
    <property type="match status" value="1"/>
</dbReference>
<proteinExistence type="predicted"/>
<gene>
    <name evidence="8" type="ORF">CIB95_00235</name>
</gene>
<keyword evidence="5 6" id="KW-0472">Membrane</keyword>
<evidence type="ECO:0000259" key="7">
    <source>
        <dbReference type="Pfam" id="PF02656"/>
    </source>
</evidence>
<keyword evidence="3 6" id="KW-0812">Transmembrane</keyword>
<sequence>MEEKTIASKYTEQHLANERTYLAWVRTAIAIIGIGFLAISLHFNTEIETSYISDTIAVIMSIGSVITGMIMMIFSTINYFRKLKQINSQKFSPSRFLITNITILTIVITFLFLLYTIM</sequence>
<evidence type="ECO:0000313" key="8">
    <source>
        <dbReference type="EMBL" id="OZM58043.1"/>
    </source>
</evidence>
<dbReference type="PANTHER" id="PTHR34187:SF2">
    <property type="entry name" value="DUF202 DOMAIN-CONTAINING PROTEIN"/>
    <property type="match status" value="1"/>
</dbReference>
<protein>
    <recommendedName>
        <fullName evidence="7">DUF202 domain-containing protein</fullName>
    </recommendedName>
</protein>
<comment type="caution">
    <text evidence="8">The sequence shown here is derived from an EMBL/GenBank/DDBJ whole genome shotgun (WGS) entry which is preliminary data.</text>
</comment>
<feature type="domain" description="DUF202" evidence="7">
    <location>
        <begin position="13"/>
        <end position="84"/>
    </location>
</feature>
<reference evidence="9" key="1">
    <citation type="submission" date="2017-08" db="EMBL/GenBank/DDBJ databases">
        <authorList>
            <person name="Huang Z."/>
        </authorList>
    </citation>
    <scope>NUCLEOTIDE SEQUENCE [LARGE SCALE GENOMIC DNA]</scope>
    <source>
        <strain evidence="9">SA5d-4</strain>
    </source>
</reference>
<feature type="transmembrane region" description="Helical" evidence="6">
    <location>
        <begin position="96"/>
        <end position="117"/>
    </location>
</feature>
<evidence type="ECO:0000256" key="3">
    <source>
        <dbReference type="ARBA" id="ARBA00022692"/>
    </source>
</evidence>